<dbReference type="RefSeq" id="WP_096465975.1">
    <property type="nucleotide sequence ID" value="NZ_AP017312.1"/>
</dbReference>
<keyword evidence="2" id="KW-0235">DNA replication</keyword>
<dbReference type="Gene3D" id="1.10.860.10">
    <property type="entry name" value="DNAb Helicase, Chain A"/>
    <property type="match status" value="1"/>
</dbReference>
<dbReference type="GO" id="GO:0005829">
    <property type="term" value="C:cytosol"/>
    <property type="evidence" value="ECO:0007669"/>
    <property type="project" value="TreeGrafter"/>
</dbReference>
<keyword evidence="8" id="KW-0413">Isomerase</keyword>
<dbReference type="Proteomes" id="UP000217696">
    <property type="component" value="Chromosome"/>
</dbReference>
<evidence type="ECO:0000256" key="3">
    <source>
        <dbReference type="ARBA" id="ARBA00022741"/>
    </source>
</evidence>
<keyword evidence="12" id="KW-1185">Reference proteome</keyword>
<name>A0A0U5BDB9_9BACL</name>
<keyword evidence="3" id="KW-0547">Nucleotide-binding</keyword>
<dbReference type="InterPro" id="IPR007694">
    <property type="entry name" value="DNA_helicase_DnaB-like_C"/>
</dbReference>
<evidence type="ECO:0000256" key="8">
    <source>
        <dbReference type="ARBA" id="ARBA00023235"/>
    </source>
</evidence>
<evidence type="ECO:0000256" key="5">
    <source>
        <dbReference type="ARBA" id="ARBA00022806"/>
    </source>
</evidence>
<dbReference type="SUPFAM" id="SSF48024">
    <property type="entry name" value="N-terminal domain of DnaB helicase"/>
    <property type="match status" value="1"/>
</dbReference>
<dbReference type="InterPro" id="IPR036185">
    <property type="entry name" value="DNA_heli_DnaB-like_N_sf"/>
</dbReference>
<evidence type="ECO:0000313" key="11">
    <source>
        <dbReference type="EMBL" id="BAU28199.1"/>
    </source>
</evidence>
<evidence type="ECO:0000256" key="10">
    <source>
        <dbReference type="ARBA" id="ARBA00048954"/>
    </source>
</evidence>
<comment type="similarity">
    <text evidence="1">Belongs to the helicase family. DnaB subfamily.</text>
</comment>
<sequence length="457" mass="51978">MSIKDYKTPTDQQAEIAVLSAMLNSEQCLDDALSSIDENYFYYDETKKAFKVIVSLSTDTQPNVQSVLKRMETQREKTLIKRADMSFKGVEAFSAALKDLADTYLKREQYYTAMKILGMTQDTNSHPEEILSVMDAGMSKVFSSDAKDEIIEPEVYATEALEHFREVCQAPEEAYGIRLSIELPNGQVIGFPGIDETILGLHGGDLIFIAAQTGKGKTAVAQNIARIVSIHQKYRTYYENTEMRKLEMAARLAAQLSQVPAKEIMSGRLTGTAQEIQAKKQKVEKAYQKIRDSQLYLSRLPNLTVAKSRGLAKKFRNKYGSLDMLVIDYVGRMNLDTPEFSKLQDYQKLIRVAKKSKELAMELNAPVVLLGQLNDDEQIEGAKAMANECDAVYFFKPLNSKDEDLLRKSFRDEEKAKRVTHKIEKRKVRRDDSDIPIWCHFDKKRQFITEVVPEIRG</sequence>
<evidence type="ECO:0000256" key="6">
    <source>
        <dbReference type="ARBA" id="ARBA00022840"/>
    </source>
</evidence>
<gene>
    <name evidence="11" type="primary">dnaB_2</name>
    <name evidence="11" type="ORF">CB4_02373</name>
</gene>
<dbReference type="Pfam" id="PF00772">
    <property type="entry name" value="DnaB"/>
    <property type="match status" value="1"/>
</dbReference>
<dbReference type="OrthoDB" id="9773982at2"/>
<dbReference type="GO" id="GO:0003677">
    <property type="term" value="F:DNA binding"/>
    <property type="evidence" value="ECO:0007669"/>
    <property type="project" value="UniProtKB-KW"/>
</dbReference>
<organism evidence="11 12">
    <name type="scientific">Aneurinibacillus soli</name>
    <dbReference type="NCBI Taxonomy" id="1500254"/>
    <lineage>
        <taxon>Bacteria</taxon>
        <taxon>Bacillati</taxon>
        <taxon>Bacillota</taxon>
        <taxon>Bacilli</taxon>
        <taxon>Bacillales</taxon>
        <taxon>Paenibacillaceae</taxon>
        <taxon>Aneurinibacillus group</taxon>
        <taxon>Aneurinibacillus</taxon>
    </lineage>
</organism>
<evidence type="ECO:0000313" key="12">
    <source>
        <dbReference type="Proteomes" id="UP000217696"/>
    </source>
</evidence>
<evidence type="ECO:0000256" key="7">
    <source>
        <dbReference type="ARBA" id="ARBA00023125"/>
    </source>
</evidence>
<keyword evidence="7" id="KW-0238">DNA-binding</keyword>
<dbReference type="SUPFAM" id="SSF52540">
    <property type="entry name" value="P-loop containing nucleoside triphosphate hydrolases"/>
    <property type="match status" value="1"/>
</dbReference>
<keyword evidence="6" id="KW-0067">ATP-binding</keyword>
<evidence type="ECO:0000256" key="1">
    <source>
        <dbReference type="ARBA" id="ARBA00008428"/>
    </source>
</evidence>
<protein>
    <recommendedName>
        <fullName evidence="9">DNA 5'-3' helicase</fullName>
        <ecNumber evidence="9">5.6.2.3</ecNumber>
    </recommendedName>
</protein>
<dbReference type="InterPro" id="IPR027417">
    <property type="entry name" value="P-loop_NTPase"/>
</dbReference>
<dbReference type="GO" id="GO:0006260">
    <property type="term" value="P:DNA replication"/>
    <property type="evidence" value="ECO:0007669"/>
    <property type="project" value="UniProtKB-KW"/>
</dbReference>
<dbReference type="Gene3D" id="3.40.50.300">
    <property type="entry name" value="P-loop containing nucleotide triphosphate hydrolases"/>
    <property type="match status" value="1"/>
</dbReference>
<dbReference type="InterPro" id="IPR016136">
    <property type="entry name" value="DNA_helicase_N/primase_C"/>
</dbReference>
<keyword evidence="5 11" id="KW-0347">Helicase</keyword>
<dbReference type="PROSITE" id="PS51199">
    <property type="entry name" value="SF4_HELICASE"/>
    <property type="match status" value="1"/>
</dbReference>
<dbReference type="EMBL" id="AP017312">
    <property type="protein sequence ID" value="BAU28199.1"/>
    <property type="molecule type" value="Genomic_DNA"/>
</dbReference>
<dbReference type="PANTHER" id="PTHR30153">
    <property type="entry name" value="REPLICATIVE DNA HELICASE DNAB"/>
    <property type="match status" value="1"/>
</dbReference>
<proteinExistence type="inferred from homology"/>
<dbReference type="KEGG" id="asoc:CB4_02373"/>
<dbReference type="InterPro" id="IPR007693">
    <property type="entry name" value="DNA_helicase_DnaB-like_N"/>
</dbReference>
<reference evidence="11 12" key="1">
    <citation type="submission" date="2015-12" db="EMBL/GenBank/DDBJ databases">
        <title>Genome sequence of Aneurinibacillus soli.</title>
        <authorList>
            <person name="Lee J.S."/>
            <person name="Lee K.C."/>
            <person name="Kim K.K."/>
            <person name="Lee B.W."/>
        </authorList>
    </citation>
    <scope>NUCLEOTIDE SEQUENCE [LARGE SCALE GENOMIC DNA]</scope>
    <source>
        <strain evidence="11 12">CB4</strain>
    </source>
</reference>
<dbReference type="PANTHER" id="PTHR30153:SF2">
    <property type="entry name" value="REPLICATIVE DNA HELICASE"/>
    <property type="match status" value="1"/>
</dbReference>
<dbReference type="EC" id="5.6.2.3" evidence="9"/>
<dbReference type="GO" id="GO:0005524">
    <property type="term" value="F:ATP binding"/>
    <property type="evidence" value="ECO:0007669"/>
    <property type="project" value="UniProtKB-KW"/>
</dbReference>
<dbReference type="GO" id="GO:0043139">
    <property type="term" value="F:5'-3' DNA helicase activity"/>
    <property type="evidence" value="ECO:0007669"/>
    <property type="project" value="UniProtKB-EC"/>
</dbReference>
<comment type="catalytic activity">
    <reaction evidence="10">
        <text>ATP + H2O = ADP + phosphate + H(+)</text>
        <dbReference type="Rhea" id="RHEA:13065"/>
        <dbReference type="ChEBI" id="CHEBI:15377"/>
        <dbReference type="ChEBI" id="CHEBI:15378"/>
        <dbReference type="ChEBI" id="CHEBI:30616"/>
        <dbReference type="ChEBI" id="CHEBI:43474"/>
        <dbReference type="ChEBI" id="CHEBI:456216"/>
        <dbReference type="EC" id="5.6.2.3"/>
    </reaction>
</comment>
<evidence type="ECO:0000256" key="4">
    <source>
        <dbReference type="ARBA" id="ARBA00022801"/>
    </source>
</evidence>
<evidence type="ECO:0000256" key="2">
    <source>
        <dbReference type="ARBA" id="ARBA00022705"/>
    </source>
</evidence>
<accession>A0A0U5BDB9</accession>
<dbReference type="AlphaFoldDB" id="A0A0U5BDB9"/>
<dbReference type="GO" id="GO:0016887">
    <property type="term" value="F:ATP hydrolysis activity"/>
    <property type="evidence" value="ECO:0007669"/>
    <property type="project" value="RHEA"/>
</dbReference>
<evidence type="ECO:0000256" key="9">
    <source>
        <dbReference type="ARBA" id="ARBA00044969"/>
    </source>
</evidence>
<keyword evidence="4 11" id="KW-0378">Hydrolase</keyword>
<dbReference type="Pfam" id="PF03796">
    <property type="entry name" value="DnaB_C"/>
    <property type="match status" value="1"/>
</dbReference>